<dbReference type="EC" id="5.4.99.12" evidence="4"/>
<accession>A0A6J4STP9</accession>
<evidence type="ECO:0000256" key="3">
    <source>
        <dbReference type="ARBA" id="ARBA00023235"/>
    </source>
</evidence>
<dbReference type="InterPro" id="IPR001406">
    <property type="entry name" value="PsdUridine_synth_TruA"/>
</dbReference>
<organism evidence="6">
    <name type="scientific">uncultured Solirubrobacteraceae bacterium</name>
    <dbReference type="NCBI Taxonomy" id="1162706"/>
    <lineage>
        <taxon>Bacteria</taxon>
        <taxon>Bacillati</taxon>
        <taxon>Actinomycetota</taxon>
        <taxon>Thermoleophilia</taxon>
        <taxon>Solirubrobacterales</taxon>
        <taxon>Solirubrobacteraceae</taxon>
        <taxon>environmental samples</taxon>
    </lineage>
</organism>
<evidence type="ECO:0000256" key="2">
    <source>
        <dbReference type="ARBA" id="ARBA00022694"/>
    </source>
</evidence>
<feature type="domain" description="Pseudouridine synthase I TruA alpha/beta" evidence="5">
    <location>
        <begin position="69"/>
        <end position="169"/>
    </location>
</feature>
<keyword evidence="3 4" id="KW-0413">Isomerase</keyword>
<dbReference type="GO" id="GO:0016829">
    <property type="term" value="F:lyase activity"/>
    <property type="evidence" value="ECO:0007669"/>
    <property type="project" value="UniProtKB-KW"/>
</dbReference>
<dbReference type="SUPFAM" id="SSF55120">
    <property type="entry name" value="Pseudouridine synthase"/>
    <property type="match status" value="1"/>
</dbReference>
<dbReference type="EMBL" id="CADCVS010000283">
    <property type="protein sequence ID" value="CAA9505095.1"/>
    <property type="molecule type" value="Genomic_DNA"/>
</dbReference>
<dbReference type="InterPro" id="IPR020097">
    <property type="entry name" value="PsdUridine_synth_TruA_a/b_dom"/>
</dbReference>
<evidence type="ECO:0000256" key="4">
    <source>
        <dbReference type="RuleBase" id="RU003792"/>
    </source>
</evidence>
<dbReference type="AlphaFoldDB" id="A0A6J4STP9"/>
<dbReference type="InterPro" id="IPR020095">
    <property type="entry name" value="PsdUridine_synth_TruA_C"/>
</dbReference>
<dbReference type="GO" id="GO:0031119">
    <property type="term" value="P:tRNA pseudouridine synthesis"/>
    <property type="evidence" value="ECO:0007669"/>
    <property type="project" value="TreeGrafter"/>
</dbReference>
<name>A0A6J4STP9_9ACTN</name>
<reference evidence="6" key="1">
    <citation type="submission" date="2020-02" db="EMBL/GenBank/DDBJ databases">
        <authorList>
            <person name="Meier V. D."/>
        </authorList>
    </citation>
    <scope>NUCLEOTIDE SEQUENCE</scope>
    <source>
        <strain evidence="6">AVDCRST_MAG30</strain>
    </source>
</reference>
<keyword evidence="2 4" id="KW-0819">tRNA processing</keyword>
<dbReference type="GO" id="GO:0003723">
    <property type="term" value="F:RNA binding"/>
    <property type="evidence" value="ECO:0007669"/>
    <property type="project" value="InterPro"/>
</dbReference>
<dbReference type="InterPro" id="IPR020103">
    <property type="entry name" value="PsdUridine_synth_cat_dom_sf"/>
</dbReference>
<sequence>MRSVNALLPPAISVLSAEEAPEGFSARYDALSRSYAYRVLARPERSPFEGGRALWWPHRCDLDALQACAAALPGRHDFTAFTPADSYHHRFDREVVSARWERRGDLVEFTIEAESFLRSMNRVLVGTMLEVASGRRSVEDFVALLGGAPREAAGVTAPARGLYLTRVRY</sequence>
<dbReference type="GO" id="GO:0160147">
    <property type="term" value="F:tRNA pseudouridine(38-40) synthase activity"/>
    <property type="evidence" value="ECO:0007669"/>
    <property type="project" value="UniProtKB-EC"/>
</dbReference>
<proteinExistence type="inferred from homology"/>
<dbReference type="PANTHER" id="PTHR11142">
    <property type="entry name" value="PSEUDOURIDYLATE SYNTHASE"/>
    <property type="match status" value="1"/>
</dbReference>
<comment type="similarity">
    <text evidence="1 4">Belongs to the tRNA pseudouridine synthase TruA family.</text>
</comment>
<comment type="catalytic activity">
    <reaction evidence="4">
        <text>uridine(38/39/40) in tRNA = pseudouridine(38/39/40) in tRNA</text>
        <dbReference type="Rhea" id="RHEA:22376"/>
        <dbReference type="Rhea" id="RHEA-COMP:10085"/>
        <dbReference type="Rhea" id="RHEA-COMP:10087"/>
        <dbReference type="ChEBI" id="CHEBI:65314"/>
        <dbReference type="ChEBI" id="CHEBI:65315"/>
        <dbReference type="EC" id="5.4.99.12"/>
    </reaction>
</comment>
<evidence type="ECO:0000256" key="1">
    <source>
        <dbReference type="ARBA" id="ARBA00009375"/>
    </source>
</evidence>
<dbReference type="Gene3D" id="3.30.70.660">
    <property type="entry name" value="Pseudouridine synthase I, catalytic domain, C-terminal subdomain"/>
    <property type="match status" value="1"/>
</dbReference>
<keyword evidence="6" id="KW-0456">Lyase</keyword>
<evidence type="ECO:0000259" key="5">
    <source>
        <dbReference type="Pfam" id="PF01416"/>
    </source>
</evidence>
<gene>
    <name evidence="6" type="ORF">AVDCRST_MAG30-2151</name>
</gene>
<evidence type="ECO:0000313" key="6">
    <source>
        <dbReference type="EMBL" id="CAA9505095.1"/>
    </source>
</evidence>
<dbReference type="PANTHER" id="PTHR11142:SF0">
    <property type="entry name" value="TRNA PSEUDOURIDINE SYNTHASE-LIKE 1"/>
    <property type="match status" value="1"/>
</dbReference>
<protein>
    <recommendedName>
        <fullName evidence="4">tRNA pseudouridine synthase</fullName>
        <ecNumber evidence="4">5.4.99.12</ecNumber>
    </recommendedName>
</protein>
<dbReference type="Pfam" id="PF01416">
    <property type="entry name" value="PseudoU_synth_1"/>
    <property type="match status" value="1"/>
</dbReference>